<accession>A0A9D2LJG9</accession>
<gene>
    <name evidence="3" type="ORF">H9787_08260</name>
</gene>
<sequence length="305" mass="33847">MLELCFDMSTRGALRVAQHCGGGGKGAVGVIVAASDQGDPVAEQAARRAAEAFRRRQEELEREAVPLGGSPNDVLTLSLGLDMGDIREPLGEVRYQLQRQWYDGENEIADRDWGRNLEAAECLKACGPGDTIRIWADRTPHSACGLLHAASLLKDTKAAVHVVFLPLWRETGDGKTLVSYLGWGEVEPELFGHFLSHEIPVPPVALGAMAHQWEALRRENAPLRAVVNGQVRSVGENFYDEMIRRHIPEGQTKIANIIGDVLGWEKPGIGDVWLAERIRWMLSAGELRMVREDPERFYRSVVERA</sequence>
<dbReference type="Pfam" id="PF12395">
    <property type="entry name" value="DUF3658"/>
    <property type="match status" value="1"/>
</dbReference>
<evidence type="ECO:0000259" key="1">
    <source>
        <dbReference type="Pfam" id="PF08874"/>
    </source>
</evidence>
<organism evidence="3 4">
    <name type="scientific">Candidatus Oscillibacter excrementigallinarum</name>
    <dbReference type="NCBI Taxonomy" id="2838716"/>
    <lineage>
        <taxon>Bacteria</taxon>
        <taxon>Bacillati</taxon>
        <taxon>Bacillota</taxon>
        <taxon>Clostridia</taxon>
        <taxon>Eubacteriales</taxon>
        <taxon>Oscillospiraceae</taxon>
        <taxon>Oscillibacter</taxon>
    </lineage>
</organism>
<protein>
    <submittedName>
        <fullName evidence="3">DUF1835 domain-containing protein</fullName>
    </submittedName>
</protein>
<feature type="domain" description="DUF3658" evidence="2">
    <location>
        <begin position="203"/>
        <end position="291"/>
    </location>
</feature>
<evidence type="ECO:0000259" key="2">
    <source>
        <dbReference type="Pfam" id="PF12395"/>
    </source>
</evidence>
<dbReference type="InterPro" id="IPR014973">
    <property type="entry name" value="DUF1835"/>
</dbReference>
<reference evidence="3" key="2">
    <citation type="submission" date="2021-04" db="EMBL/GenBank/DDBJ databases">
        <authorList>
            <person name="Gilroy R."/>
        </authorList>
    </citation>
    <scope>NUCLEOTIDE SEQUENCE</scope>
    <source>
        <strain evidence="3">ChiBcec18-1249</strain>
    </source>
</reference>
<evidence type="ECO:0000313" key="4">
    <source>
        <dbReference type="Proteomes" id="UP000823824"/>
    </source>
</evidence>
<evidence type="ECO:0000313" key="3">
    <source>
        <dbReference type="EMBL" id="HJB13692.1"/>
    </source>
</evidence>
<proteinExistence type="predicted"/>
<feature type="domain" description="DUF1835" evidence="1">
    <location>
        <begin position="65"/>
        <end position="163"/>
    </location>
</feature>
<reference evidence="3" key="1">
    <citation type="journal article" date="2021" name="PeerJ">
        <title>Extensive microbial diversity within the chicken gut microbiome revealed by metagenomics and culture.</title>
        <authorList>
            <person name="Gilroy R."/>
            <person name="Ravi A."/>
            <person name="Getino M."/>
            <person name="Pursley I."/>
            <person name="Horton D.L."/>
            <person name="Alikhan N.F."/>
            <person name="Baker D."/>
            <person name="Gharbi K."/>
            <person name="Hall N."/>
            <person name="Watson M."/>
            <person name="Adriaenssens E.M."/>
            <person name="Foster-Nyarko E."/>
            <person name="Jarju S."/>
            <person name="Secka A."/>
            <person name="Antonio M."/>
            <person name="Oren A."/>
            <person name="Chaudhuri R.R."/>
            <person name="La Ragione R."/>
            <person name="Hildebrand F."/>
            <person name="Pallen M.J."/>
        </authorList>
    </citation>
    <scope>NUCLEOTIDE SEQUENCE</scope>
    <source>
        <strain evidence="3">ChiBcec18-1249</strain>
    </source>
</reference>
<dbReference type="EMBL" id="DWZJ01000070">
    <property type="protein sequence ID" value="HJB13692.1"/>
    <property type="molecule type" value="Genomic_DNA"/>
</dbReference>
<dbReference type="Proteomes" id="UP000823824">
    <property type="component" value="Unassembled WGS sequence"/>
</dbReference>
<dbReference type="Pfam" id="PF08874">
    <property type="entry name" value="DUF1835"/>
    <property type="match status" value="1"/>
</dbReference>
<dbReference type="AlphaFoldDB" id="A0A9D2LJG9"/>
<comment type="caution">
    <text evidence="3">The sequence shown here is derived from an EMBL/GenBank/DDBJ whole genome shotgun (WGS) entry which is preliminary data.</text>
</comment>
<dbReference type="InterPro" id="IPR022123">
    <property type="entry name" value="DUF3658"/>
</dbReference>
<name>A0A9D2LJG9_9FIRM</name>